<feature type="signal peptide" evidence="1">
    <location>
        <begin position="1"/>
        <end position="24"/>
    </location>
</feature>
<dbReference type="SUPFAM" id="SSF53850">
    <property type="entry name" value="Periplasmic binding protein-like II"/>
    <property type="match status" value="1"/>
</dbReference>
<dbReference type="InterPro" id="IPR011852">
    <property type="entry name" value="TRAP_TAXI"/>
</dbReference>
<dbReference type="PANTHER" id="PTHR42941">
    <property type="entry name" value="SLL1037 PROTEIN"/>
    <property type="match status" value="1"/>
</dbReference>
<dbReference type="RefSeq" id="WP_044349882.1">
    <property type="nucleotide sequence ID" value="NZ_AZAC01000019.1"/>
</dbReference>
<keyword evidence="1" id="KW-0732">Signal</keyword>
<dbReference type="InParanoid" id="A0A0D2JUC2"/>
<reference evidence="2 3" key="1">
    <citation type="submission" date="2013-11" db="EMBL/GenBank/DDBJ databases">
        <title>Metagenomic analysis of a methanogenic consortium involved in long chain n-alkane degradation.</title>
        <authorList>
            <person name="Davidova I.A."/>
            <person name="Callaghan A.V."/>
            <person name="Wawrik B."/>
            <person name="Pruitt S."/>
            <person name="Marks C."/>
            <person name="Duncan K.E."/>
            <person name="Suflita J.M."/>
        </authorList>
    </citation>
    <scope>NUCLEOTIDE SEQUENCE [LARGE SCALE GENOMIC DNA]</scope>
    <source>
        <strain evidence="2 3">SPR</strain>
    </source>
</reference>
<dbReference type="NCBIfam" id="TIGR02122">
    <property type="entry name" value="TRAP_TAXI"/>
    <property type="match status" value="1"/>
</dbReference>
<dbReference type="FunCoup" id="A0A0D2JUC2">
    <property type="interactions" value="185"/>
</dbReference>
<accession>A0A0D2JUC2</accession>
<proteinExistence type="predicted"/>
<evidence type="ECO:0000313" key="2">
    <source>
        <dbReference type="EMBL" id="KIX13080.1"/>
    </source>
</evidence>
<sequence>MFKKAVVIITFLALGFILPMNALADKTLTLGAIGKTSDTYMMAVAWSTALKKAKTGLNLTPLEGGGTVKLLRGVAMNKFDIGFIGSPHYINALEGTLKFKKDPAQLREKYKNIKALFGVTSGMGQYVARADSSIKNINDLKGKKIAIGRPGGMAGTVTKLLFKSYGMEADKDFSPQYLKYGPALDEMRNNRLDASFLWGGVPQAAAYNFSRQIPLTFLPIDQKAFEDFKKNMPQGKWYVLREFTPADLKKFYGKGVEQTTPANFWTFQMQVVTRADMPEDMVYELVKAFWENLSDIKSTGAALSKLNHVEGLEALSAELHPGAIKYYKEKGWLK</sequence>
<dbReference type="STRING" id="1429043.X474_16070"/>
<dbReference type="OrthoDB" id="9780180at2"/>
<dbReference type="Proteomes" id="UP000032233">
    <property type="component" value="Unassembled WGS sequence"/>
</dbReference>
<dbReference type="EMBL" id="AZAC01000019">
    <property type="protein sequence ID" value="KIX13080.1"/>
    <property type="molecule type" value="Genomic_DNA"/>
</dbReference>
<dbReference type="PANTHER" id="PTHR42941:SF1">
    <property type="entry name" value="SLL1037 PROTEIN"/>
    <property type="match status" value="1"/>
</dbReference>
<gene>
    <name evidence="2" type="ORF">X474_16070</name>
</gene>
<comment type="caution">
    <text evidence="2">The sequence shown here is derived from an EMBL/GenBank/DDBJ whole genome shotgun (WGS) entry which is preliminary data.</text>
</comment>
<keyword evidence="3" id="KW-1185">Reference proteome</keyword>
<evidence type="ECO:0000313" key="3">
    <source>
        <dbReference type="Proteomes" id="UP000032233"/>
    </source>
</evidence>
<dbReference type="AlphaFoldDB" id="A0A0D2JUC2"/>
<dbReference type="Pfam" id="PF16868">
    <property type="entry name" value="NMT1_3"/>
    <property type="match status" value="1"/>
</dbReference>
<evidence type="ECO:0008006" key="4">
    <source>
        <dbReference type="Google" id="ProtNLM"/>
    </source>
</evidence>
<dbReference type="Gene3D" id="3.40.190.10">
    <property type="entry name" value="Periplasmic binding protein-like II"/>
    <property type="match status" value="2"/>
</dbReference>
<name>A0A0D2JUC2_9BACT</name>
<protein>
    <recommendedName>
        <fullName evidence="4">C4-dicarboxylate ABC transporter substrate-binding protein</fullName>
    </recommendedName>
</protein>
<feature type="chain" id="PRO_5002262063" description="C4-dicarboxylate ABC transporter substrate-binding protein" evidence="1">
    <location>
        <begin position="25"/>
        <end position="334"/>
    </location>
</feature>
<organism evidence="2 3">
    <name type="scientific">Dethiosulfatarculus sandiegensis</name>
    <dbReference type="NCBI Taxonomy" id="1429043"/>
    <lineage>
        <taxon>Bacteria</taxon>
        <taxon>Pseudomonadati</taxon>
        <taxon>Thermodesulfobacteriota</taxon>
        <taxon>Desulfarculia</taxon>
        <taxon>Desulfarculales</taxon>
        <taxon>Desulfarculaceae</taxon>
        <taxon>Dethiosulfatarculus</taxon>
    </lineage>
</organism>
<evidence type="ECO:0000256" key="1">
    <source>
        <dbReference type="SAM" id="SignalP"/>
    </source>
</evidence>